<evidence type="ECO:0000256" key="3">
    <source>
        <dbReference type="SAM" id="SignalP"/>
    </source>
</evidence>
<dbReference type="SUPFAM" id="SSF51445">
    <property type="entry name" value="(Trans)glycosidases"/>
    <property type="match status" value="1"/>
</dbReference>
<sequence>MRTRLKRMLGIALATACLGQSAACTTDKPLEEPQYSADKKLTIGAWVAPPPDFINEQTYKDVADSGINLIYALYEDADLNALKALQLAEKNGIQYLVRSRAASSVPEDELDLLDGMFDDYKNSPAFGGVLVSDEPGALKFKKLGALHEKFKQLLPGKHFYVNLFPTYSSLDQRDGRTYKEYVDEYIQTVKPDFVSFDHYPLMQGVDGPYTKEDHLLNLDIVSNASKKAGLPFWAFIQSIGFSTAGTQNRDPDEKDIRWQAYNALAFGAKGIQYFTYWTPSSDGAARFSKAMVDADGTKTPLYDAVKNVNEEILSFDQIYLNYDNVGVMTFPVDNAPANLYTENRLAEFETIKEVASEQPVVIGCFQDKNGNQALVLVNYTDPAANQTNKVSIKLDGIKGVSQYDKDGHTISKTSGGKYEVTLQPGEGKFIMLLK</sequence>
<dbReference type="EC" id="3.2.1.23" evidence="5"/>
<evidence type="ECO:0000259" key="4">
    <source>
        <dbReference type="Pfam" id="PF02449"/>
    </source>
</evidence>
<keyword evidence="2 5" id="KW-0326">Glycosidase</keyword>
<proteinExistence type="predicted"/>
<comment type="caution">
    <text evidence="5">The sequence shown here is derived from an EMBL/GenBank/DDBJ whole genome shotgun (WGS) entry which is preliminary data.</text>
</comment>
<protein>
    <submittedName>
        <fullName evidence="5">Beta-galactosidase</fullName>
        <ecNumber evidence="5">3.2.1.23</ecNumber>
    </submittedName>
</protein>
<name>A0ABW0HW22_9BACL</name>
<feature type="signal peptide" evidence="3">
    <location>
        <begin position="1"/>
        <end position="22"/>
    </location>
</feature>
<evidence type="ECO:0000313" key="6">
    <source>
        <dbReference type="Proteomes" id="UP001596113"/>
    </source>
</evidence>
<dbReference type="InterPro" id="IPR017853">
    <property type="entry name" value="GH"/>
</dbReference>
<keyword evidence="1 5" id="KW-0378">Hydrolase</keyword>
<reference evidence="6" key="1">
    <citation type="journal article" date="2019" name="Int. J. Syst. Evol. Microbiol.">
        <title>The Global Catalogue of Microorganisms (GCM) 10K type strain sequencing project: providing services to taxonomists for standard genome sequencing and annotation.</title>
        <authorList>
            <consortium name="The Broad Institute Genomics Platform"/>
            <consortium name="The Broad Institute Genome Sequencing Center for Infectious Disease"/>
            <person name="Wu L."/>
            <person name="Ma J."/>
        </authorList>
    </citation>
    <scope>NUCLEOTIDE SEQUENCE [LARGE SCALE GENOMIC DNA]</scope>
    <source>
        <strain evidence="6">CGMCC 1.18575</strain>
    </source>
</reference>
<evidence type="ECO:0000256" key="2">
    <source>
        <dbReference type="ARBA" id="ARBA00023295"/>
    </source>
</evidence>
<dbReference type="Pfam" id="PF02449">
    <property type="entry name" value="Glyco_hydro_42"/>
    <property type="match status" value="1"/>
</dbReference>
<organism evidence="5 6">
    <name type="scientific">Cohnella soli</name>
    <dbReference type="NCBI Taxonomy" id="425005"/>
    <lineage>
        <taxon>Bacteria</taxon>
        <taxon>Bacillati</taxon>
        <taxon>Bacillota</taxon>
        <taxon>Bacilli</taxon>
        <taxon>Bacillales</taxon>
        <taxon>Paenibacillaceae</taxon>
        <taxon>Cohnella</taxon>
    </lineage>
</organism>
<dbReference type="InterPro" id="IPR013529">
    <property type="entry name" value="Glyco_hydro_42_N"/>
</dbReference>
<feature type="domain" description="Glycoside hydrolase family 42 N-terminal" evidence="4">
    <location>
        <begin position="185"/>
        <end position="313"/>
    </location>
</feature>
<feature type="chain" id="PRO_5046596023" evidence="3">
    <location>
        <begin position="23"/>
        <end position="434"/>
    </location>
</feature>
<dbReference type="Gene3D" id="3.20.20.80">
    <property type="entry name" value="Glycosidases"/>
    <property type="match status" value="1"/>
</dbReference>
<accession>A0ABW0HW22</accession>
<dbReference type="EMBL" id="JBHSMI010000023">
    <property type="protein sequence ID" value="MFC5403237.1"/>
    <property type="molecule type" value="Genomic_DNA"/>
</dbReference>
<keyword evidence="6" id="KW-1185">Reference proteome</keyword>
<dbReference type="RefSeq" id="WP_378132415.1">
    <property type="nucleotide sequence ID" value="NZ_JBHSMI010000023.1"/>
</dbReference>
<dbReference type="Proteomes" id="UP001596113">
    <property type="component" value="Unassembled WGS sequence"/>
</dbReference>
<evidence type="ECO:0000313" key="5">
    <source>
        <dbReference type="EMBL" id="MFC5403237.1"/>
    </source>
</evidence>
<gene>
    <name evidence="5" type="ORF">ACFPOF_10905</name>
</gene>
<keyword evidence="3" id="KW-0732">Signal</keyword>
<evidence type="ECO:0000256" key="1">
    <source>
        <dbReference type="ARBA" id="ARBA00022801"/>
    </source>
</evidence>
<dbReference type="GO" id="GO:0004565">
    <property type="term" value="F:beta-galactosidase activity"/>
    <property type="evidence" value="ECO:0007669"/>
    <property type="project" value="UniProtKB-EC"/>
</dbReference>